<dbReference type="PROSITE" id="PS00450">
    <property type="entry name" value="ACONITASE_1"/>
    <property type="match status" value="1"/>
</dbReference>
<evidence type="ECO:0000256" key="7">
    <source>
        <dbReference type="ARBA" id="ARBA00022946"/>
    </source>
</evidence>
<evidence type="ECO:0000256" key="12">
    <source>
        <dbReference type="ARBA" id="ARBA00023501"/>
    </source>
</evidence>
<evidence type="ECO:0000256" key="11">
    <source>
        <dbReference type="ARBA" id="ARBA00023239"/>
    </source>
</evidence>
<feature type="region of interest" description="Disordered" evidence="14">
    <location>
        <begin position="539"/>
        <end position="574"/>
    </location>
</feature>
<comment type="subcellular location">
    <subcellularLocation>
        <location evidence="1 13">Mitochondrion</location>
    </subcellularLocation>
</comment>
<dbReference type="GO" id="GO:0051539">
    <property type="term" value="F:4 iron, 4 sulfur cluster binding"/>
    <property type="evidence" value="ECO:0007669"/>
    <property type="project" value="UniProtKB-UniRule"/>
</dbReference>
<evidence type="ECO:0000256" key="14">
    <source>
        <dbReference type="SAM" id="MobiDB-lite"/>
    </source>
</evidence>
<dbReference type="EC" id="4.2.1.-" evidence="13"/>
<dbReference type="PRINTS" id="PR00415">
    <property type="entry name" value="ACONITASE"/>
</dbReference>
<dbReference type="NCBIfam" id="NF005558">
    <property type="entry name" value="PRK07229.1"/>
    <property type="match status" value="1"/>
</dbReference>
<keyword evidence="18" id="KW-1185">Reference proteome</keyword>
<keyword evidence="10 13" id="KW-0496">Mitochondrion</keyword>
<dbReference type="PROSITE" id="PS01244">
    <property type="entry name" value="ACONITASE_2"/>
    <property type="match status" value="1"/>
</dbReference>
<dbReference type="GO" id="GO:0005739">
    <property type="term" value="C:mitochondrion"/>
    <property type="evidence" value="ECO:0007669"/>
    <property type="project" value="UniProtKB-SubCell"/>
</dbReference>
<dbReference type="InterPro" id="IPR001030">
    <property type="entry name" value="Acoase/IPM_deHydtase_lsu_aba"/>
</dbReference>
<keyword evidence="6 13" id="KW-0479">Metal-binding</keyword>
<evidence type="ECO:0000256" key="9">
    <source>
        <dbReference type="ARBA" id="ARBA00023014"/>
    </source>
</evidence>
<dbReference type="Pfam" id="PF00330">
    <property type="entry name" value="Aconitase"/>
    <property type="match status" value="1"/>
</dbReference>
<dbReference type="SUPFAM" id="SSF53732">
    <property type="entry name" value="Aconitase iron-sulfur domain"/>
    <property type="match status" value="1"/>
</dbReference>
<dbReference type="OrthoDB" id="2224430at2759"/>
<protein>
    <recommendedName>
        <fullName evidence="4 13">Aconitate hydratase, mitochondrial</fullName>
        <shortName evidence="13">Aconitase</shortName>
        <ecNumber evidence="13">4.2.1.-</ecNumber>
    </recommendedName>
</protein>
<dbReference type="Gene3D" id="3.20.19.10">
    <property type="entry name" value="Aconitase, domain 4"/>
    <property type="match status" value="1"/>
</dbReference>
<dbReference type="SUPFAM" id="SSF52016">
    <property type="entry name" value="LeuD/IlvD-like"/>
    <property type="match status" value="1"/>
</dbReference>
<dbReference type="RefSeq" id="XP_025379193.1">
    <property type="nucleotide sequence ID" value="XM_025521219.1"/>
</dbReference>
<dbReference type="AlphaFoldDB" id="A0A316YW44"/>
<dbReference type="InterPro" id="IPR000573">
    <property type="entry name" value="AconitaseA/IPMdHydase_ssu_swvl"/>
</dbReference>
<dbReference type="Gene3D" id="3.40.1060.10">
    <property type="entry name" value="Aconitase, Domain 2"/>
    <property type="match status" value="1"/>
</dbReference>
<dbReference type="FunCoup" id="A0A316YW44">
    <property type="interactions" value="470"/>
</dbReference>
<dbReference type="InterPro" id="IPR015932">
    <property type="entry name" value="Aconitase_dom2"/>
</dbReference>
<dbReference type="InterPro" id="IPR050926">
    <property type="entry name" value="Aconitase/IPM_isomerase"/>
</dbReference>
<dbReference type="InterPro" id="IPR036008">
    <property type="entry name" value="Aconitase_4Fe-4S_dom"/>
</dbReference>
<evidence type="ECO:0000256" key="6">
    <source>
        <dbReference type="ARBA" id="ARBA00022723"/>
    </source>
</evidence>
<accession>A0A316YW44</accession>
<dbReference type="Proteomes" id="UP000245768">
    <property type="component" value="Unassembled WGS sequence"/>
</dbReference>
<dbReference type="CDD" id="cd01584">
    <property type="entry name" value="AcnA_Mitochondrial"/>
    <property type="match status" value="1"/>
</dbReference>
<name>A0A316YW44_9BASI</name>
<evidence type="ECO:0000256" key="1">
    <source>
        <dbReference type="ARBA" id="ARBA00004173"/>
    </source>
</evidence>
<dbReference type="InParanoid" id="A0A316YW44"/>
<comment type="cofactor">
    <cofactor evidence="13">
        <name>[4Fe-4S] cluster</name>
        <dbReference type="ChEBI" id="CHEBI:49883"/>
    </cofactor>
    <text evidence="13">Binds 1 [4Fe-4S] cluster per subunit.</text>
</comment>
<dbReference type="STRING" id="215250.A0A316YW44"/>
<evidence type="ECO:0000313" key="17">
    <source>
        <dbReference type="EMBL" id="PWN91995.1"/>
    </source>
</evidence>
<dbReference type="InterPro" id="IPR018136">
    <property type="entry name" value="Aconitase_4Fe-4S_BS"/>
</dbReference>
<evidence type="ECO:0000259" key="15">
    <source>
        <dbReference type="Pfam" id="PF00330"/>
    </source>
</evidence>
<dbReference type="FunFam" id="3.40.1060.10:FF:000001">
    <property type="entry name" value="Aconitate hydratase, mitochondrial"/>
    <property type="match status" value="1"/>
</dbReference>
<evidence type="ECO:0000256" key="8">
    <source>
        <dbReference type="ARBA" id="ARBA00023004"/>
    </source>
</evidence>
<evidence type="ECO:0000313" key="18">
    <source>
        <dbReference type="Proteomes" id="UP000245768"/>
    </source>
</evidence>
<dbReference type="InterPro" id="IPR015928">
    <property type="entry name" value="Aconitase/3IPM_dehydase_swvl"/>
</dbReference>
<organism evidence="17 18">
    <name type="scientific">Acaromyces ingoldii</name>
    <dbReference type="NCBI Taxonomy" id="215250"/>
    <lineage>
        <taxon>Eukaryota</taxon>
        <taxon>Fungi</taxon>
        <taxon>Dikarya</taxon>
        <taxon>Basidiomycota</taxon>
        <taxon>Ustilaginomycotina</taxon>
        <taxon>Exobasidiomycetes</taxon>
        <taxon>Exobasidiales</taxon>
        <taxon>Cryptobasidiaceae</taxon>
        <taxon>Acaromyces</taxon>
    </lineage>
</organism>
<dbReference type="GO" id="GO:0006099">
    <property type="term" value="P:tricarboxylic acid cycle"/>
    <property type="evidence" value="ECO:0007669"/>
    <property type="project" value="UniProtKB-KW"/>
</dbReference>
<proteinExistence type="inferred from homology"/>
<dbReference type="PANTHER" id="PTHR43160">
    <property type="entry name" value="ACONITATE HYDRATASE B"/>
    <property type="match status" value="1"/>
</dbReference>
<comment type="catalytic activity">
    <reaction evidence="12">
        <text>citrate = D-threo-isocitrate</text>
        <dbReference type="Rhea" id="RHEA:10336"/>
        <dbReference type="ChEBI" id="CHEBI:15562"/>
        <dbReference type="ChEBI" id="CHEBI:16947"/>
        <dbReference type="EC" id="4.2.1.3"/>
    </reaction>
</comment>
<keyword evidence="7 13" id="KW-0809">Transit peptide</keyword>
<sequence length="806" mass="87021">MLPARGAMRAGAALKRGVAAPSLTRATMARGYATTAEEVPDIDPSIFDRKVDMSNVEKGKGYFINYKKMDENIKIVRDRLKRPLTMSEKIVYGHLDDPHNEDIRRGQSYLKLRPDRVACQDATAQMALLQFMSAGLPTVSVPTTVHCDHLIEAQVGGVKDLARAKDINKEVYDFLATCTAKYGIGFWKPGSGIIHQILLENYAFPGGMMIGTDSHTPNAGGLNMIAIGIGGADAVDVMADIPWELKCPKVVGVELTGKLSGWTAPKDIILKVAGELTVKGGTGSIIEYKGPGVEGLSATGMGTICNMGAEIGATTSVFPYNDRMGDYLRATNRGEIADLAKGFQKNLLPDAGAEYDNHIQIDLSSLEPHINGPFTPDLATPLSKFAEAVKKNDWPQELKVGLIGSCTNSSYEDMSRSASIAEEAAAHGLKVKSKFTITPGSEQIRATIARDGQMDILSDAGGVVLANACGPCIGQWDRTDVKKGEKNSIITSYNRNFTGRNDANPATHAFVASPDIVTAMVFAGDLTFNPMTDSLKGADGKEFKFSDPTGKELPPRGYDPGEETFQAPPEDRSQVQVKIDPNSDRLEFLPAWEPYQPGYEKDLYVLVKAEGKCTTDHISAGGPWLKYRGHISNISRNTYSGVISAFTHEANQSYNHNTGKFESTPEVALQYKGQGKRWVFIGGDNVGEGSSREHAALQPRHLGGFAAIAKSFARIHESNLKKQGLVAATFKNPEDYDKIQKDDIVTLEGLDKFAPGSELNLAVKHADGSTDNLPLVHSYNEPQLKFFKAGSALNLMAAAASAKAQA</sequence>
<dbReference type="FunFam" id="3.30.499.10:FF:000003">
    <property type="entry name" value="Aconitate hydratase, mitochondrial"/>
    <property type="match status" value="1"/>
</dbReference>
<evidence type="ECO:0000256" key="4">
    <source>
        <dbReference type="ARBA" id="ARBA00015940"/>
    </source>
</evidence>
<dbReference type="InterPro" id="IPR006248">
    <property type="entry name" value="Aconitase_mito-like"/>
</dbReference>
<comment type="pathway">
    <text evidence="2">Carbohydrate metabolism; tricarboxylic acid cycle; isocitrate from oxaloacetate: step 2/2.</text>
</comment>
<keyword evidence="5" id="KW-0816">Tricarboxylic acid cycle</keyword>
<dbReference type="PANTHER" id="PTHR43160:SF3">
    <property type="entry name" value="ACONITATE HYDRATASE, MITOCHONDRIAL"/>
    <property type="match status" value="1"/>
</dbReference>
<dbReference type="GO" id="GO:0003994">
    <property type="term" value="F:aconitate hydratase activity"/>
    <property type="evidence" value="ECO:0007669"/>
    <property type="project" value="UniProtKB-EC"/>
</dbReference>
<feature type="domain" description="Aconitase A/isopropylmalate dehydratase small subunit swivel" evidence="16">
    <location>
        <begin position="605"/>
        <end position="732"/>
    </location>
</feature>
<feature type="domain" description="Aconitase/3-isopropylmalate dehydratase large subunit alpha/beta/alpha" evidence="15">
    <location>
        <begin position="88"/>
        <end position="524"/>
    </location>
</feature>
<evidence type="ECO:0000256" key="10">
    <source>
        <dbReference type="ARBA" id="ARBA00023128"/>
    </source>
</evidence>
<dbReference type="Gene3D" id="3.30.499.10">
    <property type="entry name" value="Aconitase, domain 3"/>
    <property type="match status" value="2"/>
</dbReference>
<keyword evidence="8 13" id="KW-0408">Iron</keyword>
<comment type="similarity">
    <text evidence="3 13">Belongs to the aconitase/IPM isomerase family.</text>
</comment>
<dbReference type="NCBIfam" id="TIGR01340">
    <property type="entry name" value="aconitase_mito"/>
    <property type="match status" value="1"/>
</dbReference>
<reference evidence="17 18" key="1">
    <citation type="journal article" date="2018" name="Mol. Biol. Evol.">
        <title>Broad Genomic Sampling Reveals a Smut Pathogenic Ancestry of the Fungal Clade Ustilaginomycotina.</title>
        <authorList>
            <person name="Kijpornyongpan T."/>
            <person name="Mondo S.J."/>
            <person name="Barry K."/>
            <person name="Sandor L."/>
            <person name="Lee J."/>
            <person name="Lipzen A."/>
            <person name="Pangilinan J."/>
            <person name="LaButti K."/>
            <person name="Hainaut M."/>
            <person name="Henrissat B."/>
            <person name="Grigoriev I.V."/>
            <person name="Spatafora J.W."/>
            <person name="Aime M.C."/>
        </authorList>
    </citation>
    <scope>NUCLEOTIDE SEQUENCE [LARGE SCALE GENOMIC DNA]</scope>
    <source>
        <strain evidence="17 18">MCA 4198</strain>
    </source>
</reference>
<dbReference type="GO" id="GO:0046872">
    <property type="term" value="F:metal ion binding"/>
    <property type="evidence" value="ECO:0007669"/>
    <property type="project" value="UniProtKB-UniRule"/>
</dbReference>
<dbReference type="GeneID" id="37043135"/>
<evidence type="ECO:0000256" key="3">
    <source>
        <dbReference type="ARBA" id="ARBA00007185"/>
    </source>
</evidence>
<gene>
    <name evidence="17" type="ORF">FA10DRAFT_265805</name>
</gene>
<evidence type="ECO:0000256" key="13">
    <source>
        <dbReference type="RuleBase" id="RU362107"/>
    </source>
</evidence>
<feature type="compositionally biased region" description="Basic and acidic residues" evidence="14">
    <location>
        <begin position="539"/>
        <end position="554"/>
    </location>
</feature>
<dbReference type="EMBL" id="KZ819635">
    <property type="protein sequence ID" value="PWN91995.1"/>
    <property type="molecule type" value="Genomic_DNA"/>
</dbReference>
<keyword evidence="11 13" id="KW-0456">Lyase</keyword>
<evidence type="ECO:0000256" key="2">
    <source>
        <dbReference type="ARBA" id="ARBA00004717"/>
    </source>
</evidence>
<dbReference type="FunFam" id="3.30.499.10:FF:000004">
    <property type="entry name" value="Aconitate hydratase, mitochondrial"/>
    <property type="match status" value="1"/>
</dbReference>
<dbReference type="GO" id="GO:0005829">
    <property type="term" value="C:cytosol"/>
    <property type="evidence" value="ECO:0007669"/>
    <property type="project" value="TreeGrafter"/>
</dbReference>
<keyword evidence="9 13" id="KW-0411">Iron-sulfur</keyword>
<dbReference type="Pfam" id="PF00694">
    <property type="entry name" value="Aconitase_C"/>
    <property type="match status" value="1"/>
</dbReference>
<evidence type="ECO:0000259" key="16">
    <source>
        <dbReference type="Pfam" id="PF00694"/>
    </source>
</evidence>
<dbReference type="InterPro" id="IPR015931">
    <property type="entry name" value="Acnase/IPM_dHydase_lsu_aba_1/3"/>
</dbReference>
<evidence type="ECO:0000256" key="5">
    <source>
        <dbReference type="ARBA" id="ARBA00022532"/>
    </source>
</evidence>